<organism evidence="1">
    <name type="scientific">Dichomitus squalens</name>
    <dbReference type="NCBI Taxonomy" id="114155"/>
    <lineage>
        <taxon>Eukaryota</taxon>
        <taxon>Fungi</taxon>
        <taxon>Dikarya</taxon>
        <taxon>Basidiomycota</taxon>
        <taxon>Agaricomycotina</taxon>
        <taxon>Agaricomycetes</taxon>
        <taxon>Polyporales</taxon>
        <taxon>Polyporaceae</taxon>
        <taxon>Dichomitus</taxon>
    </lineage>
</organism>
<feature type="non-terminal residue" evidence="1">
    <location>
        <position position="1"/>
    </location>
</feature>
<gene>
    <name evidence="1" type="ORF">BD311DRAFT_675765</name>
</gene>
<dbReference type="Proteomes" id="UP000292957">
    <property type="component" value="Unassembled WGS sequence"/>
</dbReference>
<proteinExistence type="predicted"/>
<protein>
    <submittedName>
        <fullName evidence="1">Uncharacterized protein</fullName>
    </submittedName>
</protein>
<evidence type="ECO:0000313" key="1">
    <source>
        <dbReference type="EMBL" id="TBU22606.1"/>
    </source>
</evidence>
<name>A0A4Q9MA81_9APHY</name>
<dbReference type="EMBL" id="ML143535">
    <property type="protein sequence ID" value="TBU22606.1"/>
    <property type="molecule type" value="Genomic_DNA"/>
</dbReference>
<accession>A0A4Q9MA81</accession>
<reference evidence="1" key="1">
    <citation type="submission" date="2019-01" db="EMBL/GenBank/DDBJ databases">
        <title>Draft genome sequences of three monokaryotic isolates of the white-rot basidiomycete fungus Dichomitus squalens.</title>
        <authorList>
            <consortium name="DOE Joint Genome Institute"/>
            <person name="Lopez S.C."/>
            <person name="Andreopoulos B."/>
            <person name="Pangilinan J."/>
            <person name="Lipzen A."/>
            <person name="Riley R."/>
            <person name="Ahrendt S."/>
            <person name="Ng V."/>
            <person name="Barry K."/>
            <person name="Daum C."/>
            <person name="Grigoriev I.V."/>
            <person name="Hilden K.S."/>
            <person name="Makela M.R."/>
            <person name="de Vries R.P."/>
        </authorList>
    </citation>
    <scope>NUCLEOTIDE SEQUENCE [LARGE SCALE GENOMIC DNA]</scope>
    <source>
        <strain evidence="1">OM18370.1</strain>
    </source>
</reference>
<sequence>RATQEASNENREGEFVVTYRNRYSPGDDDTTIDRPIVCLSTTLFRRCRFAGPGAHSGRHS</sequence>
<dbReference type="AlphaFoldDB" id="A0A4Q9MA81"/>